<protein>
    <submittedName>
        <fullName evidence="1">Uncharacterized protein</fullName>
    </submittedName>
</protein>
<evidence type="ECO:0000313" key="1">
    <source>
        <dbReference type="EMBL" id="RRT71411.1"/>
    </source>
</evidence>
<organism evidence="1 2">
    <name type="scientific">Ensete ventricosum</name>
    <name type="common">Abyssinian banana</name>
    <name type="synonym">Musa ensete</name>
    <dbReference type="NCBI Taxonomy" id="4639"/>
    <lineage>
        <taxon>Eukaryota</taxon>
        <taxon>Viridiplantae</taxon>
        <taxon>Streptophyta</taxon>
        <taxon>Embryophyta</taxon>
        <taxon>Tracheophyta</taxon>
        <taxon>Spermatophyta</taxon>
        <taxon>Magnoliopsida</taxon>
        <taxon>Liliopsida</taxon>
        <taxon>Zingiberales</taxon>
        <taxon>Musaceae</taxon>
        <taxon>Ensete</taxon>
    </lineage>
</organism>
<sequence length="138" mass="15020">MKPCELSLRPKGPVERQVGVMVGGPATGGISSLARKAYACMKVQKRPQPHSDPGITFESESEYPNHDDALVVTTRITNACLIGMIKYFKISQISRLENFRADALARSTSADTPGELLTILCQPMVATIETVTMVTRPN</sequence>
<evidence type="ECO:0000313" key="2">
    <source>
        <dbReference type="Proteomes" id="UP000287651"/>
    </source>
</evidence>
<dbReference type="AlphaFoldDB" id="A0A427A5F3"/>
<dbReference type="EMBL" id="AMZH03003714">
    <property type="protein sequence ID" value="RRT71411.1"/>
    <property type="molecule type" value="Genomic_DNA"/>
</dbReference>
<proteinExistence type="predicted"/>
<reference evidence="1 2" key="1">
    <citation type="journal article" date="2014" name="Agronomy (Basel)">
        <title>A Draft Genome Sequence for Ensete ventricosum, the Drought-Tolerant Tree Against Hunger.</title>
        <authorList>
            <person name="Harrison J."/>
            <person name="Moore K.A."/>
            <person name="Paszkiewicz K."/>
            <person name="Jones T."/>
            <person name="Grant M."/>
            <person name="Ambacheew D."/>
            <person name="Muzemil S."/>
            <person name="Studholme D.J."/>
        </authorList>
    </citation>
    <scope>NUCLEOTIDE SEQUENCE [LARGE SCALE GENOMIC DNA]</scope>
</reference>
<name>A0A427A5F3_ENSVE</name>
<accession>A0A427A5F3</accession>
<dbReference type="Proteomes" id="UP000287651">
    <property type="component" value="Unassembled WGS sequence"/>
</dbReference>
<comment type="caution">
    <text evidence="1">The sequence shown here is derived from an EMBL/GenBank/DDBJ whole genome shotgun (WGS) entry which is preliminary data.</text>
</comment>
<gene>
    <name evidence="1" type="ORF">B296_00008268</name>
</gene>